<dbReference type="PANTHER" id="PTHR19446">
    <property type="entry name" value="REVERSE TRANSCRIPTASES"/>
    <property type="match status" value="1"/>
</dbReference>
<sequence length="340" mass="39462">MSSTESVDILKVNGICITDKEEMRKAIKELWENIGGVGEVTDIRGENVTLEWKDAEELNVRISREEVERYVKREKNCKAAGPDDIPYEMYKNGGEFMIEKMTELFNKVWEEERVPKRWNECRVTLLHKGGCKSKNELRNYRPIALLNTLGKIFSAVLNERLCRWIERFSVLGEEQNGFCKDRRAEDNMFVVNELIERKKKDGCGYGRDFGVKFSNEKSQVMIVNRTDDEREHTWRVGENNLKQTDEYKYLGVWLSPSGSEKTKNEKISMTNQWVGRLASAARLRASKYDVVREVWKSVAVPSIMYSMEVIAWKESEIDKLEVGQNGTECTKVCSDSSFER</sequence>
<dbReference type="Proteomes" id="UP001292094">
    <property type="component" value="Unassembled WGS sequence"/>
</dbReference>
<organism evidence="1 2">
    <name type="scientific">Petrolisthes manimaculis</name>
    <dbReference type="NCBI Taxonomy" id="1843537"/>
    <lineage>
        <taxon>Eukaryota</taxon>
        <taxon>Metazoa</taxon>
        <taxon>Ecdysozoa</taxon>
        <taxon>Arthropoda</taxon>
        <taxon>Crustacea</taxon>
        <taxon>Multicrustacea</taxon>
        <taxon>Malacostraca</taxon>
        <taxon>Eumalacostraca</taxon>
        <taxon>Eucarida</taxon>
        <taxon>Decapoda</taxon>
        <taxon>Pleocyemata</taxon>
        <taxon>Anomura</taxon>
        <taxon>Galatheoidea</taxon>
        <taxon>Porcellanidae</taxon>
        <taxon>Petrolisthes</taxon>
    </lineage>
</organism>
<gene>
    <name evidence="1" type="ORF">Pmani_001329</name>
</gene>
<evidence type="ECO:0000313" key="2">
    <source>
        <dbReference type="Proteomes" id="UP001292094"/>
    </source>
</evidence>
<comment type="caution">
    <text evidence="1">The sequence shown here is derived from an EMBL/GenBank/DDBJ whole genome shotgun (WGS) entry which is preliminary data.</text>
</comment>
<protein>
    <recommendedName>
        <fullName evidence="3">Reverse transcriptase domain-containing protein</fullName>
    </recommendedName>
</protein>
<dbReference type="AlphaFoldDB" id="A0AAE1QJM8"/>
<reference evidence="1" key="1">
    <citation type="submission" date="2023-11" db="EMBL/GenBank/DDBJ databases">
        <title>Genome assemblies of two species of porcelain crab, Petrolisthes cinctipes and Petrolisthes manimaculis (Anomura: Porcellanidae).</title>
        <authorList>
            <person name="Angst P."/>
        </authorList>
    </citation>
    <scope>NUCLEOTIDE SEQUENCE</scope>
    <source>
        <strain evidence="1">PB745_02</strain>
        <tissue evidence="1">Gill</tissue>
    </source>
</reference>
<proteinExistence type="predicted"/>
<keyword evidence="2" id="KW-1185">Reference proteome</keyword>
<evidence type="ECO:0008006" key="3">
    <source>
        <dbReference type="Google" id="ProtNLM"/>
    </source>
</evidence>
<dbReference type="EMBL" id="JAWZYT010000092">
    <property type="protein sequence ID" value="KAK4328209.1"/>
    <property type="molecule type" value="Genomic_DNA"/>
</dbReference>
<accession>A0AAE1QJM8</accession>
<evidence type="ECO:0000313" key="1">
    <source>
        <dbReference type="EMBL" id="KAK4328209.1"/>
    </source>
</evidence>
<name>A0AAE1QJM8_9EUCA</name>